<keyword evidence="1" id="KW-1133">Transmembrane helix</keyword>
<protein>
    <submittedName>
        <fullName evidence="2">Uncharacterized protein</fullName>
    </submittedName>
</protein>
<dbReference type="AlphaFoldDB" id="A0AAW3J2S6"/>
<dbReference type="EMBL" id="LIRS01000011">
    <property type="protein sequence ID" value="KOY42428.1"/>
    <property type="molecule type" value="Genomic_DNA"/>
</dbReference>
<evidence type="ECO:0000313" key="2">
    <source>
        <dbReference type="EMBL" id="KOY42428.1"/>
    </source>
</evidence>
<gene>
    <name evidence="2" type="ORF">ACX05_01505</name>
</gene>
<sequence length="79" mass="9099">MSEKRLQLSILADKHIIKFFIFRLKYNHKNTRAGFNMLVQLLDVTGMTLAQLLFLALVTVGTIGLPLLAIWYDRKHGIE</sequence>
<dbReference type="Proteomes" id="UP000037697">
    <property type="component" value="Unassembled WGS sequence"/>
</dbReference>
<comment type="caution">
    <text evidence="2">The sequence shown here is derived from an EMBL/GenBank/DDBJ whole genome shotgun (WGS) entry which is preliminary data.</text>
</comment>
<feature type="transmembrane region" description="Helical" evidence="1">
    <location>
        <begin position="49"/>
        <end position="72"/>
    </location>
</feature>
<keyword evidence="1" id="KW-0472">Membrane</keyword>
<evidence type="ECO:0000256" key="1">
    <source>
        <dbReference type="SAM" id="Phobius"/>
    </source>
</evidence>
<reference evidence="2 3" key="1">
    <citation type="submission" date="2015-07" db="EMBL/GenBank/DDBJ databases">
        <title>Foodborne Vibrio parahaemolyticus Isolates.</title>
        <authorList>
            <person name="Ronholm J."/>
            <person name="Petronella N."/>
            <person name="Kenwell R."/>
            <person name="Banerjee S."/>
        </authorList>
    </citation>
    <scope>NUCLEOTIDE SEQUENCE [LARGE SCALE GENOMIC DNA]</scope>
    <source>
        <strain evidence="2 3">HS-06-05</strain>
    </source>
</reference>
<name>A0AAW3J2S6_VIBPH</name>
<organism evidence="2 3">
    <name type="scientific">Vibrio parahaemolyticus</name>
    <dbReference type="NCBI Taxonomy" id="670"/>
    <lineage>
        <taxon>Bacteria</taxon>
        <taxon>Pseudomonadati</taxon>
        <taxon>Pseudomonadota</taxon>
        <taxon>Gammaproteobacteria</taxon>
        <taxon>Vibrionales</taxon>
        <taxon>Vibrionaceae</taxon>
        <taxon>Vibrio</taxon>
    </lineage>
</organism>
<keyword evidence="1" id="KW-0812">Transmembrane</keyword>
<accession>A0AAW3J2S6</accession>
<evidence type="ECO:0000313" key="3">
    <source>
        <dbReference type="Proteomes" id="UP000037697"/>
    </source>
</evidence>
<proteinExistence type="predicted"/>